<dbReference type="GO" id="GO:0000272">
    <property type="term" value="P:polysaccharide catabolic process"/>
    <property type="evidence" value="ECO:0007669"/>
    <property type="project" value="UniProtKB-KW"/>
</dbReference>
<dbReference type="InterPro" id="IPR040720">
    <property type="entry name" value="GH81_C"/>
</dbReference>
<dbReference type="Pfam" id="PF17652">
    <property type="entry name" value="Glyco_hydro81C"/>
    <property type="match status" value="1"/>
</dbReference>
<dbReference type="PROSITE" id="PS52008">
    <property type="entry name" value="GH81"/>
    <property type="match status" value="1"/>
</dbReference>
<accession>A0A0E4B9H2</accession>
<proteinExistence type="evidence at transcript level"/>
<dbReference type="EC" id="3.2.1.39" evidence="3"/>
<sequence>MPAVAAPPPTPAGRRWPLLLALCLCVPAALAPPAVPAVPPLSTRDPVAEGFDGFAREGPHAPLAERLCFADKRRALPTHKWWLPLVRPRPRAGRPLLVQLPYIIHVQDTGLEVYYPHVKATAHTVQNVIPDAPSWHITCKRTQPYCVRDADEFMVRIVWGDVLDVTLVRGSPYINVFSQGVALKVNSPTPISHLLVGSLPYFCGVQSDPARVFKVELRGEEEWTVFTDSDIRLQCDPIANGLSTSEHFFGLIRLALSNNCTSHGKLEARDDNPHCGPWSGHLGGYAKALLEGSQTCTRGGTQVSTALLPDGARAIVHWSLYSCWAPLRSQAEAPVGKLMMTALPHHLPLFDGNTTAVVGGGHRNLRGWVSGVLTTGSHWVLSIRHPDVAWLEPPDRFSRNTTLKAFKGASPTDKAADMHYDLPRPAAEGFVECYPAGRLLARLATLVQVGELLGEAKAAQGLLSRLTQHFSLWLDHRAKNRLVYDQSWGGLIACGISSGWYQSAADCPTLEEPGTEFGSSLFNDHHFHYGYFIYVAAVIAKFNRKWASAYREKVLTLIRDIANPSPQDPHFPPYRHFDWYTGHSWASSGLATDPYGLRQEASSEALHAWFSIYLYGLAVEDETVQALGKAMLLMEAHSTNFYWRVHNATVVYPKLYEHRLVGALQEMRVESHASSGQRDFLLYGAQLSPIAPHVLLTSPLPWAVDAYHDFRRSCAADEECEDTGTVAALAAHQALLDRDAAWEFATDLPGDVFSDTCAVGAATSRTALLHFIGAYGAGEKVVDLGEEAVPLKPRGGHRWLVVVFGVALAFGGLIGYEAFAKARLHLEERRSLLAPASPPQELMPRIQLDGTADADPGVPAYGTEDGPPELGG</sequence>
<dbReference type="PANTHER" id="PTHR31983">
    <property type="entry name" value="ENDO-1,3(4)-BETA-GLUCANASE 1"/>
    <property type="match status" value="1"/>
</dbReference>
<evidence type="ECO:0000256" key="7">
    <source>
        <dbReference type="ARBA" id="ARBA00023316"/>
    </source>
</evidence>
<keyword evidence="10" id="KW-1133">Transmembrane helix</keyword>
<evidence type="ECO:0000256" key="11">
    <source>
        <dbReference type="SAM" id="SignalP"/>
    </source>
</evidence>
<dbReference type="Gene3D" id="2.70.98.30">
    <property type="entry name" value="Golgi alpha-mannosidase II, domain 4"/>
    <property type="match status" value="1"/>
</dbReference>
<evidence type="ECO:0000256" key="2">
    <source>
        <dbReference type="ARBA" id="ARBA00010730"/>
    </source>
</evidence>
<evidence type="ECO:0000256" key="6">
    <source>
        <dbReference type="ARBA" id="ARBA00023295"/>
    </source>
</evidence>
<dbReference type="AlphaFoldDB" id="A0A0E4B9H2"/>
<keyword evidence="10" id="KW-0812">Transmembrane</keyword>
<dbReference type="GO" id="GO:0042973">
    <property type="term" value="F:glucan endo-1,3-beta-D-glucosidase activity"/>
    <property type="evidence" value="ECO:0007669"/>
    <property type="project" value="UniProtKB-EC"/>
</dbReference>
<name>A0A0E4B9H2_EUGGR</name>
<keyword evidence="5" id="KW-0119">Carbohydrate metabolism</keyword>
<evidence type="ECO:0000256" key="8">
    <source>
        <dbReference type="ARBA" id="ARBA00023326"/>
    </source>
</evidence>
<dbReference type="GO" id="GO:0052861">
    <property type="term" value="F:endo-1,3(4)-beta-glucanase activity"/>
    <property type="evidence" value="ECO:0007669"/>
    <property type="project" value="InterPro"/>
</dbReference>
<comment type="catalytic activity">
    <reaction evidence="1">
        <text>Hydrolysis of (1-&gt;3)-beta-D-glucosidic linkages in (1-&gt;3)-beta-D-glucans.</text>
        <dbReference type="EC" id="3.2.1.39"/>
    </reaction>
</comment>
<feature type="chain" id="PRO_5002418622" description="glucan endo-1,3-beta-D-glucosidase" evidence="11">
    <location>
        <begin position="32"/>
        <end position="872"/>
    </location>
</feature>
<keyword evidence="6" id="KW-0326">Glycosidase</keyword>
<organism evidence="13">
    <name type="scientific">Euglena gracilis</name>
    <dbReference type="NCBI Taxonomy" id="3039"/>
    <lineage>
        <taxon>Eukaryota</taxon>
        <taxon>Discoba</taxon>
        <taxon>Euglenozoa</taxon>
        <taxon>Euglenida</taxon>
        <taxon>Spirocuta</taxon>
        <taxon>Euglenophyceae</taxon>
        <taxon>Euglenales</taxon>
        <taxon>Euglenaceae</taxon>
        <taxon>Euglena</taxon>
    </lineage>
</organism>
<keyword evidence="7" id="KW-0961">Cell wall biogenesis/degradation</keyword>
<evidence type="ECO:0000256" key="4">
    <source>
        <dbReference type="ARBA" id="ARBA00022801"/>
    </source>
</evidence>
<keyword evidence="4" id="KW-0378">Hydrolase</keyword>
<protein>
    <recommendedName>
        <fullName evidence="3">glucan endo-1,3-beta-D-glucosidase</fullName>
        <ecNumber evidence="3">3.2.1.39</ecNumber>
    </recommendedName>
</protein>
<keyword evidence="11" id="KW-0732">Signal</keyword>
<dbReference type="PANTHER" id="PTHR31983:SF0">
    <property type="entry name" value="GLUCAN ENDO-1,3-BETA-D-GLUCOSIDASE 2"/>
    <property type="match status" value="1"/>
</dbReference>
<dbReference type="InterPro" id="IPR005200">
    <property type="entry name" value="Endo-beta-glucanase"/>
</dbReference>
<evidence type="ECO:0000259" key="12">
    <source>
        <dbReference type="Pfam" id="PF17652"/>
    </source>
</evidence>
<keyword evidence="8" id="KW-0624">Polysaccharide degradation</keyword>
<evidence type="ECO:0000313" key="13">
    <source>
        <dbReference type="EMBL" id="BAR45481.1"/>
    </source>
</evidence>
<dbReference type="EMBL" id="AB969743">
    <property type="protein sequence ID" value="BAR45481.1"/>
    <property type="molecule type" value="mRNA"/>
</dbReference>
<keyword evidence="10" id="KW-0472">Membrane</keyword>
<evidence type="ECO:0000256" key="1">
    <source>
        <dbReference type="ARBA" id="ARBA00000382"/>
    </source>
</evidence>
<feature type="signal peptide" evidence="11">
    <location>
        <begin position="1"/>
        <end position="31"/>
    </location>
</feature>
<evidence type="ECO:0000256" key="5">
    <source>
        <dbReference type="ARBA" id="ARBA00023277"/>
    </source>
</evidence>
<evidence type="ECO:0000256" key="10">
    <source>
        <dbReference type="SAM" id="Phobius"/>
    </source>
</evidence>
<dbReference type="GO" id="GO:0071555">
    <property type="term" value="P:cell wall organization"/>
    <property type="evidence" value="ECO:0007669"/>
    <property type="project" value="UniProtKB-KW"/>
</dbReference>
<feature type="region of interest" description="Disordered" evidence="9">
    <location>
        <begin position="844"/>
        <end position="872"/>
    </location>
</feature>
<gene>
    <name evidence="13" type="primary">EGL</name>
</gene>
<feature type="domain" description="Glycosyl hydrolase family 81 C-terminal" evidence="12">
    <location>
        <begin position="432"/>
        <end position="746"/>
    </location>
</feature>
<evidence type="ECO:0000256" key="9">
    <source>
        <dbReference type="SAM" id="MobiDB-lite"/>
    </source>
</evidence>
<feature type="transmembrane region" description="Helical" evidence="10">
    <location>
        <begin position="799"/>
        <end position="820"/>
    </location>
</feature>
<comment type="similarity">
    <text evidence="2">Belongs to the glycosyl hydrolase 81 family.</text>
</comment>
<geneLocation type="plastid" evidence="13"/>
<keyword evidence="13" id="KW-0934">Plastid</keyword>
<evidence type="ECO:0000256" key="3">
    <source>
        <dbReference type="ARBA" id="ARBA00012780"/>
    </source>
</evidence>
<reference evidence="13" key="1">
    <citation type="submission" date="2014-06" db="EMBL/GenBank/DDBJ databases">
        <title>Identification and characterization of Euglena gracilis endo-1,3-beta-glucanases.</title>
        <authorList>
            <person name="Takeda T."/>
            <person name="Nakano Y."/>
            <person name="Takahasi M."/>
            <person name="Konno N."/>
            <person name="Sakamoto Y."/>
            <person name="Arashida R."/>
            <person name="Marukawa Y."/>
            <person name="Yoshida E."/>
            <person name="Suzuki K."/>
        </authorList>
    </citation>
    <scope>NUCLEOTIDE SEQUENCE</scope>
    <source>
        <strain evidence="13">Egcel81B</strain>
    </source>
</reference>